<dbReference type="InterPro" id="IPR010982">
    <property type="entry name" value="Lambda_DNA-bd_dom_sf"/>
</dbReference>
<evidence type="ECO:0000313" key="2">
    <source>
        <dbReference type="EMBL" id="MBD2180988.1"/>
    </source>
</evidence>
<accession>A0A926VBY5</accession>
<evidence type="ECO:0000259" key="1">
    <source>
        <dbReference type="Pfam" id="PF13443"/>
    </source>
</evidence>
<dbReference type="CDD" id="cd00093">
    <property type="entry name" value="HTH_XRE"/>
    <property type="match status" value="1"/>
</dbReference>
<dbReference type="SUPFAM" id="SSF47413">
    <property type="entry name" value="lambda repressor-like DNA-binding domains"/>
    <property type="match status" value="1"/>
</dbReference>
<proteinExistence type="predicted"/>
<feature type="domain" description="HTH cro/C1-type" evidence="1">
    <location>
        <begin position="1"/>
        <end position="59"/>
    </location>
</feature>
<dbReference type="Proteomes" id="UP000641646">
    <property type="component" value="Unassembled WGS sequence"/>
</dbReference>
<dbReference type="PANTHER" id="PTHR37301:SF1">
    <property type="entry name" value="DNA-BINDING PROTEIN"/>
    <property type="match status" value="1"/>
</dbReference>
<sequence length="69" mass="7996">MADREMDYREVARRAGLHHVTVNKLKNSYEMPPRLDRTTLEKLCMVLNCQPSDLLRYVPSEETSSNKAS</sequence>
<dbReference type="Pfam" id="PF13443">
    <property type="entry name" value="HTH_26"/>
    <property type="match status" value="1"/>
</dbReference>
<keyword evidence="3" id="KW-1185">Reference proteome</keyword>
<gene>
    <name evidence="2" type="ORF">H6G03_07725</name>
</gene>
<name>A0A926VBY5_9CYAN</name>
<dbReference type="InterPro" id="IPR001387">
    <property type="entry name" value="Cro/C1-type_HTH"/>
</dbReference>
<reference evidence="2" key="1">
    <citation type="journal article" date="2015" name="ISME J.">
        <title>Draft Genome Sequence of Streptomyces incarnatus NRRL8089, which Produces the Nucleoside Antibiotic Sinefungin.</title>
        <authorList>
            <person name="Oshima K."/>
            <person name="Hattori M."/>
            <person name="Shimizu H."/>
            <person name="Fukuda K."/>
            <person name="Nemoto M."/>
            <person name="Inagaki K."/>
            <person name="Tamura T."/>
        </authorList>
    </citation>
    <scope>NUCLEOTIDE SEQUENCE</scope>
    <source>
        <strain evidence="2">FACHB-1375</strain>
    </source>
</reference>
<protein>
    <submittedName>
        <fullName evidence="2">Helix-turn-helix transcriptional regulator</fullName>
    </submittedName>
</protein>
<dbReference type="Gene3D" id="1.10.260.40">
    <property type="entry name" value="lambda repressor-like DNA-binding domains"/>
    <property type="match status" value="1"/>
</dbReference>
<dbReference type="PANTHER" id="PTHR37301">
    <property type="entry name" value="DNA-BINDING PROTEIN-RELATED"/>
    <property type="match status" value="1"/>
</dbReference>
<comment type="caution">
    <text evidence="2">The sequence shown here is derived from an EMBL/GenBank/DDBJ whole genome shotgun (WGS) entry which is preliminary data.</text>
</comment>
<dbReference type="AlphaFoldDB" id="A0A926VBY5"/>
<reference evidence="2" key="2">
    <citation type="submission" date="2020-08" db="EMBL/GenBank/DDBJ databases">
        <authorList>
            <person name="Chen M."/>
            <person name="Teng W."/>
            <person name="Zhao L."/>
            <person name="Hu C."/>
            <person name="Zhou Y."/>
            <person name="Han B."/>
            <person name="Song L."/>
            <person name="Shu W."/>
        </authorList>
    </citation>
    <scope>NUCLEOTIDE SEQUENCE</scope>
    <source>
        <strain evidence="2">FACHB-1375</strain>
    </source>
</reference>
<dbReference type="EMBL" id="JACJPW010000014">
    <property type="protein sequence ID" value="MBD2180988.1"/>
    <property type="molecule type" value="Genomic_DNA"/>
</dbReference>
<evidence type="ECO:0000313" key="3">
    <source>
        <dbReference type="Proteomes" id="UP000641646"/>
    </source>
</evidence>
<organism evidence="2 3">
    <name type="scientific">Aerosakkonema funiforme FACHB-1375</name>
    <dbReference type="NCBI Taxonomy" id="2949571"/>
    <lineage>
        <taxon>Bacteria</taxon>
        <taxon>Bacillati</taxon>
        <taxon>Cyanobacteriota</taxon>
        <taxon>Cyanophyceae</taxon>
        <taxon>Oscillatoriophycideae</taxon>
        <taxon>Aerosakkonematales</taxon>
        <taxon>Aerosakkonemataceae</taxon>
        <taxon>Aerosakkonema</taxon>
    </lineage>
</organism>
<dbReference type="GO" id="GO:0003677">
    <property type="term" value="F:DNA binding"/>
    <property type="evidence" value="ECO:0007669"/>
    <property type="project" value="InterPro"/>
</dbReference>